<protein>
    <recommendedName>
        <fullName evidence="4">CUB domain-containing protein</fullName>
    </recommendedName>
</protein>
<proteinExistence type="predicted"/>
<dbReference type="CDD" id="cd00041">
    <property type="entry name" value="CUB"/>
    <property type="match status" value="1"/>
</dbReference>
<feature type="disulfide bond" evidence="3">
    <location>
        <begin position="14"/>
        <end position="41"/>
    </location>
</feature>
<sequence length="143" mass="15654">THTGDLCQTPAQQCGGSLTGVGGDVVFPGPESLHYNHNISCAWIIRVPADKTINVTFHQFHLEGGNPCRFDWLQIHDGRGSDAPMVGRFCGVTLPGNNGTILSTHNRLYLWFRSDHSQAGYGLNFTWTAQDPVCGEDLRGQES</sequence>
<dbReference type="InterPro" id="IPR035914">
    <property type="entry name" value="Sperma_CUB_dom_sf"/>
</dbReference>
<evidence type="ECO:0000313" key="5">
    <source>
        <dbReference type="EMBL" id="CAL4089566.1"/>
    </source>
</evidence>
<evidence type="ECO:0000256" key="2">
    <source>
        <dbReference type="ARBA" id="ARBA00023157"/>
    </source>
</evidence>
<gene>
    <name evidence="5" type="ORF">MNOR_LOCUS13840</name>
</gene>
<dbReference type="Pfam" id="PF00431">
    <property type="entry name" value="CUB"/>
    <property type="match status" value="1"/>
</dbReference>
<evidence type="ECO:0000259" key="4">
    <source>
        <dbReference type="PROSITE" id="PS01180"/>
    </source>
</evidence>
<dbReference type="SMART" id="SM00042">
    <property type="entry name" value="CUB"/>
    <property type="match status" value="1"/>
</dbReference>
<dbReference type="EMBL" id="CAXKWB010008082">
    <property type="protein sequence ID" value="CAL4089566.1"/>
    <property type="molecule type" value="Genomic_DNA"/>
</dbReference>
<reference evidence="5 6" key="1">
    <citation type="submission" date="2024-05" db="EMBL/GenBank/DDBJ databases">
        <authorList>
            <person name="Wallberg A."/>
        </authorList>
    </citation>
    <scope>NUCLEOTIDE SEQUENCE [LARGE SCALE GENOMIC DNA]</scope>
</reference>
<evidence type="ECO:0000256" key="3">
    <source>
        <dbReference type="PROSITE-ProRule" id="PRU00059"/>
    </source>
</evidence>
<keyword evidence="1" id="KW-0677">Repeat</keyword>
<dbReference type="PANTHER" id="PTHR24251">
    <property type="entry name" value="OVOCHYMASE-RELATED"/>
    <property type="match status" value="1"/>
</dbReference>
<dbReference type="SUPFAM" id="SSF49854">
    <property type="entry name" value="Spermadhesin, CUB domain"/>
    <property type="match status" value="1"/>
</dbReference>
<dbReference type="PROSITE" id="PS01180">
    <property type="entry name" value="CUB"/>
    <property type="match status" value="1"/>
</dbReference>
<keyword evidence="2 3" id="KW-1015">Disulfide bond</keyword>
<dbReference type="InterPro" id="IPR000859">
    <property type="entry name" value="CUB_dom"/>
</dbReference>
<dbReference type="Gene3D" id="2.60.120.290">
    <property type="entry name" value="Spermadhesin, CUB domain"/>
    <property type="match status" value="1"/>
</dbReference>
<comment type="caution">
    <text evidence="5">The sequence shown here is derived from an EMBL/GenBank/DDBJ whole genome shotgun (WGS) entry which is preliminary data.</text>
</comment>
<dbReference type="AlphaFoldDB" id="A0AAV2QPB0"/>
<comment type="caution">
    <text evidence="3">Lacks conserved residue(s) required for the propagation of feature annotation.</text>
</comment>
<organism evidence="5 6">
    <name type="scientific">Meganyctiphanes norvegica</name>
    <name type="common">Northern krill</name>
    <name type="synonym">Thysanopoda norvegica</name>
    <dbReference type="NCBI Taxonomy" id="48144"/>
    <lineage>
        <taxon>Eukaryota</taxon>
        <taxon>Metazoa</taxon>
        <taxon>Ecdysozoa</taxon>
        <taxon>Arthropoda</taxon>
        <taxon>Crustacea</taxon>
        <taxon>Multicrustacea</taxon>
        <taxon>Malacostraca</taxon>
        <taxon>Eumalacostraca</taxon>
        <taxon>Eucarida</taxon>
        <taxon>Euphausiacea</taxon>
        <taxon>Euphausiidae</taxon>
        <taxon>Meganyctiphanes</taxon>
    </lineage>
</organism>
<dbReference type="PANTHER" id="PTHR24251:SF37">
    <property type="entry name" value="CUB DOMAIN-CONTAINING PROTEIN"/>
    <property type="match status" value="1"/>
</dbReference>
<evidence type="ECO:0000313" key="6">
    <source>
        <dbReference type="Proteomes" id="UP001497623"/>
    </source>
</evidence>
<accession>A0AAV2QPB0</accession>
<name>A0AAV2QPB0_MEGNR</name>
<keyword evidence="6" id="KW-1185">Reference proteome</keyword>
<dbReference type="Proteomes" id="UP001497623">
    <property type="component" value="Unassembled WGS sequence"/>
</dbReference>
<feature type="non-terminal residue" evidence="5">
    <location>
        <position position="143"/>
    </location>
</feature>
<feature type="non-terminal residue" evidence="5">
    <location>
        <position position="1"/>
    </location>
</feature>
<evidence type="ECO:0000256" key="1">
    <source>
        <dbReference type="ARBA" id="ARBA00022737"/>
    </source>
</evidence>
<dbReference type="FunFam" id="2.60.120.290:FF:000060">
    <property type="entry name" value="Cubilin homolog"/>
    <property type="match status" value="1"/>
</dbReference>
<feature type="domain" description="CUB" evidence="4">
    <location>
        <begin position="14"/>
        <end position="130"/>
    </location>
</feature>